<dbReference type="Pfam" id="PF25583">
    <property type="entry name" value="WCX"/>
    <property type="match status" value="1"/>
</dbReference>
<dbReference type="PATRIC" id="fig|993692.3.peg.1789"/>
<comment type="caution">
    <text evidence="3">The sequence shown here is derived from an EMBL/GenBank/DDBJ whole genome shotgun (WGS) entry which is preliminary data.</text>
</comment>
<dbReference type="InterPro" id="IPR051534">
    <property type="entry name" value="CBASS_pafABC_assoc_protein"/>
</dbReference>
<dbReference type="EMBL" id="JQCF01000038">
    <property type="protein sequence ID" value="KRN96750.1"/>
    <property type="molecule type" value="Genomic_DNA"/>
</dbReference>
<proteinExistence type="predicted"/>
<feature type="domain" description="WCX" evidence="2">
    <location>
        <begin position="298"/>
        <end position="327"/>
    </location>
</feature>
<dbReference type="AlphaFoldDB" id="A0A0R2L4X1"/>
<protein>
    <submittedName>
        <fullName evidence="3">Uncharacterized protein</fullName>
    </submittedName>
</protein>
<reference evidence="3 4" key="1">
    <citation type="journal article" date="2015" name="Genome Announc.">
        <title>Expanding the biotechnology potential of lactobacilli through comparative genomics of 213 strains and associated genera.</title>
        <authorList>
            <person name="Sun Z."/>
            <person name="Harris H.M."/>
            <person name="McCann A."/>
            <person name="Guo C."/>
            <person name="Argimon S."/>
            <person name="Zhang W."/>
            <person name="Yang X."/>
            <person name="Jeffery I.B."/>
            <person name="Cooney J.C."/>
            <person name="Kagawa T.F."/>
            <person name="Liu W."/>
            <person name="Song Y."/>
            <person name="Salvetti E."/>
            <person name="Wrobel A."/>
            <person name="Rasinkangas P."/>
            <person name="Parkhill J."/>
            <person name="Rea M.C."/>
            <person name="O'Sullivan O."/>
            <person name="Ritari J."/>
            <person name="Douillard F.P."/>
            <person name="Paul Ross R."/>
            <person name="Yang R."/>
            <person name="Briner A.E."/>
            <person name="Felis G.E."/>
            <person name="de Vos W.M."/>
            <person name="Barrangou R."/>
            <person name="Klaenhammer T.R."/>
            <person name="Caufield P.W."/>
            <person name="Cui Y."/>
            <person name="Zhang H."/>
            <person name="O'Toole P.W."/>
        </authorList>
    </citation>
    <scope>NUCLEOTIDE SEQUENCE [LARGE SCALE GENOMIC DNA]</scope>
    <source>
        <strain evidence="3 4">DSM 24716</strain>
    </source>
</reference>
<dbReference type="PANTHER" id="PTHR34580">
    <property type="match status" value="1"/>
</dbReference>
<dbReference type="InterPro" id="IPR057727">
    <property type="entry name" value="WCX_dom"/>
</dbReference>
<sequence length="333" mass="38440">MSKEEKKFVDKEETERKIKSRERIVEIIFRMLSGEKIKENEAANYYEIGPKAINNDFKFIREKLEFFTPDYELSSGPYHTITNKGQIGLTEAVAILKILIGSLAFSKAEIILLKDKFLEVIPTAEKKTLNTMTATTLQDYQSRITEPIMDKFKIILDCIINKKAIIFKYNSSVDTTDHTKERTAVPITIYFSNQHFYVLLYLKEKDTTSVYRLDRFQDINPTGHAVNIPYANRPNEGKMINETFLLNGGNYIHYKFRYKASQHVTLDNVPNSHISKDDDPEQPNITTVEGDLYSQGALLWVMSQGTQVEVLEPESLIKAVKERLKDTLKIYDK</sequence>
<evidence type="ECO:0000259" key="1">
    <source>
        <dbReference type="Pfam" id="PF13280"/>
    </source>
</evidence>
<dbReference type="Proteomes" id="UP000051006">
    <property type="component" value="Unassembled WGS sequence"/>
</dbReference>
<dbReference type="PANTHER" id="PTHR34580:SF1">
    <property type="entry name" value="PROTEIN PAFC"/>
    <property type="match status" value="1"/>
</dbReference>
<dbReference type="OrthoDB" id="2306002at2"/>
<organism evidence="3 4">
    <name type="scientific">Companilactobacillus kimchiensis</name>
    <dbReference type="NCBI Taxonomy" id="993692"/>
    <lineage>
        <taxon>Bacteria</taxon>
        <taxon>Bacillati</taxon>
        <taxon>Bacillota</taxon>
        <taxon>Bacilli</taxon>
        <taxon>Lactobacillales</taxon>
        <taxon>Lactobacillaceae</taxon>
        <taxon>Companilactobacillus</taxon>
    </lineage>
</organism>
<feature type="domain" description="WYL" evidence="1">
    <location>
        <begin position="152"/>
        <end position="219"/>
    </location>
</feature>
<name>A0A0R2L4X1_9LACO</name>
<evidence type="ECO:0000259" key="2">
    <source>
        <dbReference type="Pfam" id="PF25583"/>
    </source>
</evidence>
<dbReference type="STRING" id="993692.IV57_GL001761"/>
<accession>A0A0R2L4X1</accession>
<evidence type="ECO:0000313" key="4">
    <source>
        <dbReference type="Proteomes" id="UP000051006"/>
    </source>
</evidence>
<dbReference type="PROSITE" id="PS52050">
    <property type="entry name" value="WYL"/>
    <property type="match status" value="1"/>
</dbReference>
<evidence type="ECO:0000313" key="3">
    <source>
        <dbReference type="EMBL" id="KRN96750.1"/>
    </source>
</evidence>
<keyword evidence="4" id="KW-1185">Reference proteome</keyword>
<gene>
    <name evidence="3" type="ORF">IV57_GL001761</name>
</gene>
<dbReference type="RefSeq" id="WP_057881773.1">
    <property type="nucleotide sequence ID" value="NZ_JQCF01000038.1"/>
</dbReference>
<dbReference type="InterPro" id="IPR026881">
    <property type="entry name" value="WYL_dom"/>
</dbReference>
<dbReference type="Pfam" id="PF13280">
    <property type="entry name" value="WYL"/>
    <property type="match status" value="1"/>
</dbReference>